<dbReference type="GO" id="GO:0016787">
    <property type="term" value="F:hydrolase activity"/>
    <property type="evidence" value="ECO:0007669"/>
    <property type="project" value="UniProtKB-KW"/>
</dbReference>
<dbReference type="InterPro" id="IPR001466">
    <property type="entry name" value="Beta-lactam-related"/>
</dbReference>
<sequence>MRLLSKLLVAAGAALVILVLGGCVWLWLAPPDLLRVGTGYAAKIVCSNVFLAGRDADDVLTDDVQAPGHPLLRLVGVDVDLDRRLVTADLAGFIAPSVAVYRDGLGCASVPDGDIASAQGVSAPVSEAVPSDDTVSWPEGERVGAMDSRLSTTLQDAALLGSAYRAVVVVKDGRIVGESYGAGFNAQTPLLGWSMAKSVNAVLAGKVAADQGVDLDTEGLFPEWTGDRRAKIRLSDLLAMQSGLDFNEDYGAVTDVTRMLYLQSDMAAYARSVPAIVERGTRFNYSSGEAVLISKWWMSRFSDPKQALAYPRKALFDPIGMRSAVLEADAHGTLVGSSYLYATARDWARFGLLLAQGGVWDGKPIVPADFVTRMTTPTAASGGVYGGAQAWRKGPGDEADAHYGLPADVLWLLGHDGQSVAVIPSENLVVVRMGLTPSRGGYRPQRLVAAIRDALKR</sequence>
<dbReference type="EMBL" id="VFYP01000001">
    <property type="protein sequence ID" value="TPP11478.1"/>
    <property type="molecule type" value="Genomic_DNA"/>
</dbReference>
<dbReference type="InterPro" id="IPR012338">
    <property type="entry name" value="Beta-lactam/transpept-like"/>
</dbReference>
<dbReference type="Proteomes" id="UP000316429">
    <property type="component" value="Unassembled WGS sequence"/>
</dbReference>
<feature type="transmembrane region" description="Helical" evidence="1">
    <location>
        <begin position="7"/>
        <end position="28"/>
    </location>
</feature>
<dbReference type="OrthoDB" id="9814204at2"/>
<name>A0A504U8H2_9HYPH</name>
<organism evidence="3 4">
    <name type="scientific">Rhizobium glycinendophyticum</name>
    <dbReference type="NCBI Taxonomy" id="2589807"/>
    <lineage>
        <taxon>Bacteria</taxon>
        <taxon>Pseudomonadati</taxon>
        <taxon>Pseudomonadota</taxon>
        <taxon>Alphaproteobacteria</taxon>
        <taxon>Hyphomicrobiales</taxon>
        <taxon>Rhizobiaceae</taxon>
        <taxon>Rhizobium/Agrobacterium group</taxon>
        <taxon>Rhizobium</taxon>
    </lineage>
</organism>
<dbReference type="SUPFAM" id="SSF56601">
    <property type="entry name" value="beta-lactamase/transpeptidase-like"/>
    <property type="match status" value="1"/>
</dbReference>
<reference evidence="3 4" key="1">
    <citation type="submission" date="2019-06" db="EMBL/GenBank/DDBJ databases">
        <title>Rhizobium sp. CL12 isolated from roots of soybean.</title>
        <authorList>
            <person name="Wang C."/>
        </authorList>
    </citation>
    <scope>NUCLEOTIDE SEQUENCE [LARGE SCALE GENOMIC DNA]</scope>
    <source>
        <strain evidence="3 4">CL12</strain>
    </source>
</reference>
<dbReference type="Pfam" id="PF00144">
    <property type="entry name" value="Beta-lactamase"/>
    <property type="match status" value="1"/>
</dbReference>
<feature type="domain" description="Beta-lactamase-related" evidence="2">
    <location>
        <begin position="166"/>
        <end position="433"/>
    </location>
</feature>
<dbReference type="PANTHER" id="PTHR43283">
    <property type="entry name" value="BETA-LACTAMASE-RELATED"/>
    <property type="match status" value="1"/>
</dbReference>
<dbReference type="PANTHER" id="PTHR43283:SF7">
    <property type="entry name" value="BETA-LACTAMASE-RELATED DOMAIN-CONTAINING PROTEIN"/>
    <property type="match status" value="1"/>
</dbReference>
<keyword evidence="1" id="KW-0472">Membrane</keyword>
<dbReference type="AlphaFoldDB" id="A0A504U8H2"/>
<keyword evidence="4" id="KW-1185">Reference proteome</keyword>
<dbReference type="InterPro" id="IPR050789">
    <property type="entry name" value="Diverse_Enzym_Activities"/>
</dbReference>
<evidence type="ECO:0000313" key="4">
    <source>
        <dbReference type="Proteomes" id="UP000316429"/>
    </source>
</evidence>
<keyword evidence="1" id="KW-1133">Transmembrane helix</keyword>
<proteinExistence type="predicted"/>
<accession>A0A504U8H2</accession>
<evidence type="ECO:0000256" key="1">
    <source>
        <dbReference type="SAM" id="Phobius"/>
    </source>
</evidence>
<evidence type="ECO:0000313" key="3">
    <source>
        <dbReference type="EMBL" id="TPP11478.1"/>
    </source>
</evidence>
<keyword evidence="3" id="KW-0378">Hydrolase</keyword>
<keyword evidence="1" id="KW-0812">Transmembrane</keyword>
<dbReference type="Gene3D" id="3.40.710.10">
    <property type="entry name" value="DD-peptidase/beta-lactamase superfamily"/>
    <property type="match status" value="1"/>
</dbReference>
<protein>
    <submittedName>
        <fullName evidence="3">Serine hydrolase</fullName>
    </submittedName>
</protein>
<gene>
    <name evidence="3" type="ORF">FJQ55_11935</name>
</gene>
<comment type="caution">
    <text evidence="3">The sequence shown here is derived from an EMBL/GenBank/DDBJ whole genome shotgun (WGS) entry which is preliminary data.</text>
</comment>
<dbReference type="RefSeq" id="WP_140828173.1">
    <property type="nucleotide sequence ID" value="NZ_VFYP01000001.1"/>
</dbReference>
<dbReference type="PROSITE" id="PS51257">
    <property type="entry name" value="PROKAR_LIPOPROTEIN"/>
    <property type="match status" value="1"/>
</dbReference>
<evidence type="ECO:0000259" key="2">
    <source>
        <dbReference type="Pfam" id="PF00144"/>
    </source>
</evidence>